<evidence type="ECO:0000313" key="3">
    <source>
        <dbReference type="Proteomes" id="UP001521181"/>
    </source>
</evidence>
<organism evidence="2 3">
    <name type="scientific">Rhodobacter flavimaris</name>
    <dbReference type="NCBI Taxonomy" id="2907145"/>
    <lineage>
        <taxon>Bacteria</taxon>
        <taxon>Pseudomonadati</taxon>
        <taxon>Pseudomonadota</taxon>
        <taxon>Alphaproteobacteria</taxon>
        <taxon>Rhodobacterales</taxon>
        <taxon>Rhodobacter group</taxon>
        <taxon>Rhodobacter</taxon>
    </lineage>
</organism>
<keyword evidence="3" id="KW-1185">Reference proteome</keyword>
<evidence type="ECO:0000259" key="1">
    <source>
        <dbReference type="Pfam" id="PF13480"/>
    </source>
</evidence>
<dbReference type="RefSeq" id="WP_233675154.1">
    <property type="nucleotide sequence ID" value="NZ_JAJUOS010000001.1"/>
</dbReference>
<dbReference type="Proteomes" id="UP001521181">
    <property type="component" value="Unassembled WGS sequence"/>
</dbReference>
<gene>
    <name evidence="2" type="ORF">LZA78_01335</name>
</gene>
<feature type="domain" description="BioF2-like acetyltransferase" evidence="1">
    <location>
        <begin position="164"/>
        <end position="259"/>
    </location>
</feature>
<comment type="caution">
    <text evidence="2">The sequence shown here is derived from an EMBL/GenBank/DDBJ whole genome shotgun (WGS) entry which is preliminary data.</text>
</comment>
<reference evidence="2 3" key="1">
    <citation type="submission" date="2021-12" db="EMBL/GenBank/DDBJ databases">
        <title>Sinirhodobacter sp. WL0062 is a bacterium isolated from seawater.</title>
        <authorList>
            <person name="Wang L."/>
            <person name="He W."/>
            <person name="Zhang D.-F."/>
        </authorList>
    </citation>
    <scope>NUCLEOTIDE SEQUENCE [LARGE SCALE GENOMIC DNA]</scope>
    <source>
        <strain evidence="2 3">WL0062</strain>
    </source>
</reference>
<proteinExistence type="predicted"/>
<dbReference type="EMBL" id="JAJUOS010000001">
    <property type="protein sequence ID" value="MCE5972134.1"/>
    <property type="molecule type" value="Genomic_DNA"/>
</dbReference>
<dbReference type="InterPro" id="IPR050644">
    <property type="entry name" value="PG_Glycine_Bridge_Synth"/>
</dbReference>
<dbReference type="InterPro" id="IPR038740">
    <property type="entry name" value="BioF2-like_GNAT_dom"/>
</dbReference>
<dbReference type="PANTHER" id="PTHR36174">
    <property type="entry name" value="LIPID II:GLYCINE GLYCYLTRANSFERASE"/>
    <property type="match status" value="1"/>
</dbReference>
<evidence type="ECO:0000313" key="2">
    <source>
        <dbReference type="EMBL" id="MCE5972134.1"/>
    </source>
</evidence>
<dbReference type="InterPro" id="IPR016181">
    <property type="entry name" value="Acyl_CoA_acyltransferase"/>
</dbReference>
<dbReference type="Pfam" id="PF13480">
    <property type="entry name" value="Acetyltransf_6"/>
    <property type="match status" value="1"/>
</dbReference>
<dbReference type="PANTHER" id="PTHR36174:SF1">
    <property type="entry name" value="LIPID II:GLYCINE GLYCYLTRANSFERASE"/>
    <property type="match status" value="1"/>
</dbReference>
<dbReference type="SUPFAM" id="SSF55729">
    <property type="entry name" value="Acyl-CoA N-acyltransferases (Nat)"/>
    <property type="match status" value="1"/>
</dbReference>
<dbReference type="Gene3D" id="3.40.630.30">
    <property type="match status" value="1"/>
</dbReference>
<protein>
    <submittedName>
        <fullName evidence="2">GNAT family N-acetyltransferase</fullName>
    </submittedName>
</protein>
<name>A0ABS8YQG1_9RHOB</name>
<sequence length="298" mass="31880">MEKIAVVDTTMGSEAWARAIDAMGGGALQQHWVYGEIAARNGRRVQRCELFLGAQRIGMAQMVGRAGLWLLNRGPVLAPGVSVKPVLRALGRATRGALIATPEEAGTGWGIIPPVTPRYHAIWDIALPTQDLRARLAGKWRNRLVVAERSGVEVRPDPSPGWLIEAEAAQRRARGYDGLGGDFVAAWGQQAPGSVLALRAELSGQAVAGVVFLRHGSIASYHIGWTGPEGRAHHAHNLLLWRAAQMLEAQGVRRLDLGDVNSEEGADLMRFKLGTGAVARALGATCLVIPGQARLARS</sequence>
<accession>A0ABS8YQG1</accession>